<evidence type="ECO:0000313" key="2">
    <source>
        <dbReference type="Proteomes" id="UP000319837"/>
    </source>
</evidence>
<comment type="caution">
    <text evidence="1">The sequence shown here is derived from an EMBL/GenBank/DDBJ whole genome shotgun (WGS) entry which is preliminary data.</text>
</comment>
<reference evidence="2" key="1">
    <citation type="submission" date="2018-10" db="EMBL/GenBank/DDBJ databases">
        <title>FDA dAtabase for Regulatory Grade micrObial Sequences (FDA-ARGOS): Supporting development and validation of Infectious Disease Dx tests.</title>
        <authorList>
            <person name="Minogue T."/>
            <person name="Wolcott M."/>
            <person name="Wasieloski L."/>
            <person name="Aguilar W."/>
            <person name="Moore D."/>
            <person name="Tallon L."/>
            <person name="Sadzewicz L."/>
            <person name="Sengamalay N."/>
            <person name="Ott S."/>
            <person name="Godinez A."/>
            <person name="Nagaraj S."/>
            <person name="Vavikolanu K."/>
            <person name="Vyas G."/>
            <person name="Nadendla S."/>
            <person name="George J."/>
            <person name="Sichtig H."/>
        </authorList>
    </citation>
    <scope>NUCLEOTIDE SEQUENCE [LARGE SCALE GENOMIC DNA]</scope>
    <source>
        <strain evidence="2">FDAARGOS_343</strain>
    </source>
</reference>
<evidence type="ECO:0008006" key="3">
    <source>
        <dbReference type="Google" id="ProtNLM"/>
    </source>
</evidence>
<protein>
    <recommendedName>
        <fullName evidence="3">Integrase SAM-like N-terminal domain-containing protein</fullName>
    </recommendedName>
</protein>
<name>A0A553SRQ6_NIACI</name>
<sequence length="61" mass="7069">MILSEAWQLYKADKQIQGYSSQTLKAYKIESALFIKHLGNVEIVEIQRKLSNCISEKLRVN</sequence>
<evidence type="ECO:0000313" key="1">
    <source>
        <dbReference type="EMBL" id="TRZ39679.1"/>
    </source>
</evidence>
<organism evidence="1 2">
    <name type="scientific">Niallia circulans</name>
    <name type="common">Bacillus circulans</name>
    <dbReference type="NCBI Taxonomy" id="1397"/>
    <lineage>
        <taxon>Bacteria</taxon>
        <taxon>Bacillati</taxon>
        <taxon>Bacillota</taxon>
        <taxon>Bacilli</taxon>
        <taxon>Bacillales</taxon>
        <taxon>Bacillaceae</taxon>
        <taxon>Niallia</taxon>
    </lineage>
</organism>
<accession>A0A553SRQ6</accession>
<gene>
    <name evidence="1" type="ORF">CEQ21_01575</name>
</gene>
<proteinExistence type="predicted"/>
<dbReference type="EMBL" id="RIBP01000001">
    <property type="protein sequence ID" value="TRZ39679.1"/>
    <property type="molecule type" value="Genomic_DNA"/>
</dbReference>
<dbReference type="AlphaFoldDB" id="A0A553SRQ6"/>
<dbReference type="Proteomes" id="UP000319837">
    <property type="component" value="Unassembled WGS sequence"/>
</dbReference>